<proteinExistence type="predicted"/>
<reference evidence="3 4" key="1">
    <citation type="submission" date="2019-08" db="EMBL/GenBank/DDBJ databases">
        <title>Draft genome sequences of two oriental melons (Cucumis melo L. var makuwa).</title>
        <authorList>
            <person name="Kwon S.-Y."/>
        </authorList>
    </citation>
    <scope>NUCLEOTIDE SEQUENCE [LARGE SCALE GENOMIC DNA]</scope>
    <source>
        <strain evidence="4">cv. Chang Bougi</strain>
        <strain evidence="3">cv. SW 3</strain>
        <tissue evidence="1">Leaf</tissue>
    </source>
</reference>
<gene>
    <name evidence="2" type="ORF">E5676_scaffold113G00590</name>
    <name evidence="1" type="ORF">E6C27_scaffold207G00760</name>
</gene>
<dbReference type="Proteomes" id="UP000321947">
    <property type="component" value="Unassembled WGS sequence"/>
</dbReference>
<dbReference type="EMBL" id="SSTE01010863">
    <property type="protein sequence ID" value="KAA0052253.1"/>
    <property type="molecule type" value="Genomic_DNA"/>
</dbReference>
<comment type="caution">
    <text evidence="1">The sequence shown here is derived from an EMBL/GenBank/DDBJ whole genome shotgun (WGS) entry which is preliminary data.</text>
</comment>
<dbReference type="AlphaFoldDB" id="A0A5A7U8K7"/>
<evidence type="ECO:0000313" key="1">
    <source>
        <dbReference type="EMBL" id="KAA0052253.1"/>
    </source>
</evidence>
<accession>A0A5A7U8K7</accession>
<evidence type="ECO:0000313" key="4">
    <source>
        <dbReference type="Proteomes" id="UP000321947"/>
    </source>
</evidence>
<evidence type="ECO:0000313" key="3">
    <source>
        <dbReference type="Proteomes" id="UP000321393"/>
    </source>
</evidence>
<organism evidence="1 3">
    <name type="scientific">Cucumis melo var. makuwa</name>
    <name type="common">Oriental melon</name>
    <dbReference type="NCBI Taxonomy" id="1194695"/>
    <lineage>
        <taxon>Eukaryota</taxon>
        <taxon>Viridiplantae</taxon>
        <taxon>Streptophyta</taxon>
        <taxon>Embryophyta</taxon>
        <taxon>Tracheophyta</taxon>
        <taxon>Spermatophyta</taxon>
        <taxon>Magnoliopsida</taxon>
        <taxon>eudicotyledons</taxon>
        <taxon>Gunneridae</taxon>
        <taxon>Pentapetalae</taxon>
        <taxon>rosids</taxon>
        <taxon>fabids</taxon>
        <taxon>Cucurbitales</taxon>
        <taxon>Cucurbitaceae</taxon>
        <taxon>Benincaseae</taxon>
        <taxon>Cucumis</taxon>
    </lineage>
</organism>
<dbReference type="EMBL" id="SSTD01015999">
    <property type="protein sequence ID" value="TYK01818.1"/>
    <property type="molecule type" value="Genomic_DNA"/>
</dbReference>
<dbReference type="Proteomes" id="UP000321393">
    <property type="component" value="Unassembled WGS sequence"/>
</dbReference>
<sequence>MKHSLERNMIERAFGLLKGRWAILRGKSYYPLQVQCCTILACCVPYNLMNREMTNCEDIYDFEEGGSAYTTTTAVDDIQYIEITYEWSQWRKELAEAMFTEWQLHNA</sequence>
<dbReference type="OrthoDB" id="1699974at2759"/>
<protein>
    <submittedName>
        <fullName evidence="1">Retrotransposon protein</fullName>
    </submittedName>
</protein>
<name>A0A5A7U8K7_CUCMM</name>
<evidence type="ECO:0000313" key="2">
    <source>
        <dbReference type="EMBL" id="TYK01818.1"/>
    </source>
</evidence>